<keyword evidence="1" id="KW-0479">Metal-binding</keyword>
<evidence type="ECO:0000256" key="1">
    <source>
        <dbReference type="PROSITE-ProRule" id="PRU00047"/>
    </source>
</evidence>
<dbReference type="InterPro" id="IPR001878">
    <property type="entry name" value="Znf_CCHC"/>
</dbReference>
<gene>
    <name evidence="3" type="ORF">MTR67_043952</name>
</gene>
<name>A0AAF0ZSH5_SOLVR</name>
<protein>
    <recommendedName>
        <fullName evidence="2">CCHC-type domain-containing protein</fullName>
    </recommendedName>
</protein>
<dbReference type="GO" id="GO:0003676">
    <property type="term" value="F:nucleic acid binding"/>
    <property type="evidence" value="ECO:0007669"/>
    <property type="project" value="InterPro"/>
</dbReference>
<keyword evidence="4" id="KW-1185">Reference proteome</keyword>
<dbReference type="PROSITE" id="PS50158">
    <property type="entry name" value="ZF_CCHC"/>
    <property type="match status" value="1"/>
</dbReference>
<dbReference type="EMBL" id="CP133621">
    <property type="protein sequence ID" value="WMV50567.1"/>
    <property type="molecule type" value="Genomic_DNA"/>
</dbReference>
<keyword evidence="1" id="KW-0863">Zinc-finger</keyword>
<dbReference type="Proteomes" id="UP001234989">
    <property type="component" value="Chromosome 10"/>
</dbReference>
<accession>A0AAF0ZSH5</accession>
<keyword evidence="1" id="KW-0862">Zinc</keyword>
<sequence length="180" mass="20060">MEQEAPTQVSQAPADPLAEQVTNVEFMAVFLMWDQVVTAQANRKVVGFMNPNMGTMAHRCGSLFPNCAKCRRKHEGECLAGSNACFSCGKIDHKIRHCPSIARDEGDIHRKAQPYPSFGPSGSGTNAPKQNRFYALQTRGEQESSPDVVTDMLKVFQLDVYDLLDPGYLVFYDTIYGYEI</sequence>
<dbReference type="GO" id="GO:0008270">
    <property type="term" value="F:zinc ion binding"/>
    <property type="evidence" value="ECO:0007669"/>
    <property type="project" value="UniProtKB-KW"/>
</dbReference>
<proteinExistence type="predicted"/>
<reference evidence="3" key="1">
    <citation type="submission" date="2023-08" db="EMBL/GenBank/DDBJ databases">
        <title>A de novo genome assembly of Solanum verrucosum Schlechtendal, a Mexican diploid species geographically isolated from the other diploid A-genome species in potato relatives.</title>
        <authorList>
            <person name="Hosaka K."/>
        </authorList>
    </citation>
    <scope>NUCLEOTIDE SEQUENCE</scope>
    <source>
        <tissue evidence="3">Young leaves</tissue>
    </source>
</reference>
<evidence type="ECO:0000313" key="4">
    <source>
        <dbReference type="Proteomes" id="UP001234989"/>
    </source>
</evidence>
<evidence type="ECO:0000313" key="3">
    <source>
        <dbReference type="EMBL" id="WMV50567.1"/>
    </source>
</evidence>
<evidence type="ECO:0000259" key="2">
    <source>
        <dbReference type="PROSITE" id="PS50158"/>
    </source>
</evidence>
<dbReference type="AlphaFoldDB" id="A0AAF0ZSH5"/>
<organism evidence="3 4">
    <name type="scientific">Solanum verrucosum</name>
    <dbReference type="NCBI Taxonomy" id="315347"/>
    <lineage>
        <taxon>Eukaryota</taxon>
        <taxon>Viridiplantae</taxon>
        <taxon>Streptophyta</taxon>
        <taxon>Embryophyta</taxon>
        <taxon>Tracheophyta</taxon>
        <taxon>Spermatophyta</taxon>
        <taxon>Magnoliopsida</taxon>
        <taxon>eudicotyledons</taxon>
        <taxon>Gunneridae</taxon>
        <taxon>Pentapetalae</taxon>
        <taxon>asterids</taxon>
        <taxon>lamiids</taxon>
        <taxon>Solanales</taxon>
        <taxon>Solanaceae</taxon>
        <taxon>Solanoideae</taxon>
        <taxon>Solaneae</taxon>
        <taxon>Solanum</taxon>
    </lineage>
</organism>
<feature type="domain" description="CCHC-type" evidence="2">
    <location>
        <begin position="85"/>
        <end position="100"/>
    </location>
</feature>